<reference evidence="9 10" key="1">
    <citation type="submission" date="2022-05" db="EMBL/GenBank/DDBJ databases">
        <authorList>
            <person name="Zhou X."/>
            <person name="Li K."/>
            <person name="Man Y."/>
        </authorList>
    </citation>
    <scope>NUCLEOTIDE SEQUENCE [LARGE SCALE GENOMIC DNA]</scope>
    <source>
        <strain evidence="9 10">MS405</strain>
    </source>
</reference>
<dbReference type="Gene3D" id="2.40.440.10">
    <property type="entry name" value="L,D-transpeptidase catalytic domain-like"/>
    <property type="match status" value="1"/>
</dbReference>
<dbReference type="EMBL" id="CP097289">
    <property type="protein sequence ID" value="UQT56731.1"/>
    <property type="molecule type" value="Genomic_DNA"/>
</dbReference>
<dbReference type="Pfam" id="PF03734">
    <property type="entry name" value="YkuD"/>
    <property type="match status" value="1"/>
</dbReference>
<feature type="active site" description="Nucleophile" evidence="6">
    <location>
        <position position="261"/>
    </location>
</feature>
<proteinExistence type="predicted"/>
<dbReference type="PANTHER" id="PTHR30582:SF33">
    <property type="entry name" value="EXPORTED PROTEIN"/>
    <property type="match status" value="1"/>
</dbReference>
<dbReference type="RefSeq" id="WP_249588185.1">
    <property type="nucleotide sequence ID" value="NZ_BAAAQL010000010.1"/>
</dbReference>
<dbReference type="InterPro" id="IPR005490">
    <property type="entry name" value="LD_TPept_cat_dom"/>
</dbReference>
<name>A0ABY4PSJ9_9ACTN</name>
<evidence type="ECO:0000256" key="6">
    <source>
        <dbReference type="PROSITE-ProRule" id="PRU01373"/>
    </source>
</evidence>
<dbReference type="Gene3D" id="1.10.101.10">
    <property type="entry name" value="PGBD-like superfamily/PGBD"/>
    <property type="match status" value="1"/>
</dbReference>
<keyword evidence="3 6" id="KW-0133">Cell shape</keyword>
<dbReference type="InterPro" id="IPR050979">
    <property type="entry name" value="LD-transpeptidase"/>
</dbReference>
<evidence type="ECO:0000256" key="3">
    <source>
        <dbReference type="ARBA" id="ARBA00022960"/>
    </source>
</evidence>
<gene>
    <name evidence="9" type="ORF">M4V62_17400</name>
</gene>
<evidence type="ECO:0000313" key="9">
    <source>
        <dbReference type="EMBL" id="UQT56731.1"/>
    </source>
</evidence>
<dbReference type="InterPro" id="IPR038063">
    <property type="entry name" value="Transpep_catalytic_dom"/>
</dbReference>
<feature type="active site" description="Proton donor/acceptor" evidence="6">
    <location>
        <position position="244"/>
    </location>
</feature>
<keyword evidence="5 6" id="KW-0961">Cell wall biogenesis/degradation</keyword>
<evidence type="ECO:0000259" key="8">
    <source>
        <dbReference type="PROSITE" id="PS52029"/>
    </source>
</evidence>
<dbReference type="PROSITE" id="PS52029">
    <property type="entry name" value="LD_TPASE"/>
    <property type="match status" value="1"/>
</dbReference>
<evidence type="ECO:0000256" key="7">
    <source>
        <dbReference type="SAM" id="MobiDB-lite"/>
    </source>
</evidence>
<evidence type="ECO:0000256" key="2">
    <source>
        <dbReference type="ARBA" id="ARBA00022679"/>
    </source>
</evidence>
<dbReference type="Proteomes" id="UP000829992">
    <property type="component" value="Chromosome"/>
</dbReference>
<feature type="compositionally biased region" description="Low complexity" evidence="7">
    <location>
        <begin position="63"/>
        <end position="84"/>
    </location>
</feature>
<dbReference type="SUPFAM" id="SSF47090">
    <property type="entry name" value="PGBD-like"/>
    <property type="match status" value="1"/>
</dbReference>
<comment type="pathway">
    <text evidence="1 6">Cell wall biogenesis; peptidoglycan biosynthesis.</text>
</comment>
<accession>A0ABY4PSJ9</accession>
<organism evidence="9 10">
    <name type="scientific">Streptomyces durmitorensis</name>
    <dbReference type="NCBI Taxonomy" id="319947"/>
    <lineage>
        <taxon>Bacteria</taxon>
        <taxon>Bacillati</taxon>
        <taxon>Actinomycetota</taxon>
        <taxon>Actinomycetes</taxon>
        <taxon>Kitasatosporales</taxon>
        <taxon>Streptomycetaceae</taxon>
        <taxon>Streptomyces</taxon>
    </lineage>
</organism>
<keyword evidence="2" id="KW-0808">Transferase</keyword>
<feature type="region of interest" description="Disordered" evidence="7">
    <location>
        <begin position="114"/>
        <end position="134"/>
    </location>
</feature>
<dbReference type="SUPFAM" id="SSF141523">
    <property type="entry name" value="L,D-transpeptidase catalytic domain-like"/>
    <property type="match status" value="1"/>
</dbReference>
<dbReference type="InterPro" id="IPR036365">
    <property type="entry name" value="PGBD-like_sf"/>
</dbReference>
<feature type="region of interest" description="Disordered" evidence="7">
    <location>
        <begin position="29"/>
        <end position="89"/>
    </location>
</feature>
<evidence type="ECO:0000256" key="4">
    <source>
        <dbReference type="ARBA" id="ARBA00022984"/>
    </source>
</evidence>
<dbReference type="InterPro" id="IPR002477">
    <property type="entry name" value="Peptidoglycan-bd-like"/>
</dbReference>
<evidence type="ECO:0000313" key="10">
    <source>
        <dbReference type="Proteomes" id="UP000829992"/>
    </source>
</evidence>
<protein>
    <submittedName>
        <fullName evidence="9">L,D-transpeptidase family protein</fullName>
    </submittedName>
</protein>
<keyword evidence="10" id="KW-1185">Reference proteome</keyword>
<keyword evidence="4 6" id="KW-0573">Peptidoglycan synthesis</keyword>
<dbReference type="InterPro" id="IPR036366">
    <property type="entry name" value="PGBDSf"/>
</dbReference>
<dbReference type="Pfam" id="PF01471">
    <property type="entry name" value="PG_binding_1"/>
    <property type="match status" value="1"/>
</dbReference>
<evidence type="ECO:0000256" key="1">
    <source>
        <dbReference type="ARBA" id="ARBA00004752"/>
    </source>
</evidence>
<sequence>MTGVVVGKGAIAVGAVVAVALVGGCKAQAVDSDGKAQPVRISPTKTKSDGTGPDEPSGPSKGTAEGPSEAAPTPEPAPKTLLAPGQRGDQVRELQARLRQIAWFFDNPSGTYGSSTTSAVKGFQGKRGLPRTGTTDTVTWQKLVGMTREPTKYELYSGGGIPASKPDKRCMTGRVLCISKESRTLTWMIDGKAVSTMDVRFGSQYTPTRDGTFTVYWKSRHHVSTLYDTAMPYAMFFSGGQAVHYSSDFAATGYNGASHGCVNVRDEKKIASLFSQVKNGDKVVVYK</sequence>
<feature type="domain" description="L,D-TPase catalytic" evidence="8">
    <location>
        <begin position="174"/>
        <end position="286"/>
    </location>
</feature>
<dbReference type="PANTHER" id="PTHR30582">
    <property type="entry name" value="L,D-TRANSPEPTIDASE"/>
    <property type="match status" value="1"/>
</dbReference>
<evidence type="ECO:0000256" key="5">
    <source>
        <dbReference type="ARBA" id="ARBA00023316"/>
    </source>
</evidence>
<dbReference type="CDD" id="cd16913">
    <property type="entry name" value="YkuD_like"/>
    <property type="match status" value="1"/>
</dbReference>